<sequence>MFTLTRNEFESINPDYRGVWQKECTELPKWPQIREQYVGKRTILRQGALLIEDMHFSIMT</sequence>
<dbReference type="AlphaFoldDB" id="A0A1H9GL86"/>
<protein>
    <submittedName>
        <fullName evidence="1">Uncharacterized protein</fullName>
    </submittedName>
</protein>
<dbReference type="EMBL" id="FOGC01000003">
    <property type="protein sequence ID" value="SEQ50830.1"/>
    <property type="molecule type" value="Genomic_DNA"/>
</dbReference>
<proteinExistence type="predicted"/>
<name>A0A1H9GL86_9GAMM</name>
<dbReference type="RefSeq" id="WP_092674111.1">
    <property type="nucleotide sequence ID" value="NZ_FOGC01000003.1"/>
</dbReference>
<reference evidence="2" key="1">
    <citation type="submission" date="2016-10" db="EMBL/GenBank/DDBJ databases">
        <authorList>
            <person name="Varghese N."/>
            <person name="Submissions S."/>
        </authorList>
    </citation>
    <scope>NUCLEOTIDE SEQUENCE [LARGE SCALE GENOMIC DNA]</scope>
    <source>
        <strain evidence="2">8N4</strain>
    </source>
</reference>
<gene>
    <name evidence="1" type="ORF">SAMN05216522_103262</name>
</gene>
<accession>A0A1H9GL86</accession>
<evidence type="ECO:0000313" key="1">
    <source>
        <dbReference type="EMBL" id="SEQ50830.1"/>
    </source>
</evidence>
<dbReference type="OrthoDB" id="6636675at2"/>
<dbReference type="Proteomes" id="UP000242515">
    <property type="component" value="Unassembled WGS sequence"/>
</dbReference>
<keyword evidence="2" id="KW-1185">Reference proteome</keyword>
<organism evidence="1 2">
    <name type="scientific">Rosenbergiella nectarea</name>
    <dbReference type="NCBI Taxonomy" id="988801"/>
    <lineage>
        <taxon>Bacteria</taxon>
        <taxon>Pseudomonadati</taxon>
        <taxon>Pseudomonadota</taxon>
        <taxon>Gammaproteobacteria</taxon>
        <taxon>Enterobacterales</taxon>
        <taxon>Erwiniaceae</taxon>
        <taxon>Rosenbergiella</taxon>
    </lineage>
</organism>
<evidence type="ECO:0000313" key="2">
    <source>
        <dbReference type="Proteomes" id="UP000242515"/>
    </source>
</evidence>